<sequence length="542" mass="62009">MECNKVKITVLIWICLTFAPFVNAAVYQWSVPITSIVSSETNEHPTAFLWIPEQCTQVKALIFGQHNMCEETIFEHPAFRKKMLELGFAIVWVSPGIDQQWDVRNGCQQVFDTIVKALAETSGYQELEYVPVVPLGHSAMATFPWNFAAWNPDRTLAVISYHGDAPRTNLTGYGRENLEWGRNRNIDGIPGLMVEGEYEWWESRVNPALAFRMMYPESCVSFLCDAGHGHFDVSDEVVDYLSLFLKKAAFYRLPDNQPGDKPVLLRNLNPHDGWLAERWHPNQKKRANTAPLFQYIGDVHDAFWYFDKEIAEATEQYYARTRGKKEQYICYMQNGSLLSFNEKSHARIAGKFEPEKDGVTFHFTAVFTDTIRSRRIDDHANGNPLISRICGPVKKINDTTFRLDFYRMGFNNSKRTGDIWFIASHPGDEKYKSTVQQFNMRISIANKEGKQQTIEFPTIENQQTNVQSIKLGATASSGMPVYYYVKEGPAEVKAGKLVFSQIPPRSKFPIKVTVVAWQYGRIIEPKIQSGEPVEQSFLITKN</sequence>
<dbReference type="AlphaFoldDB" id="A0A2N3I8A0"/>
<reference evidence="1 2" key="1">
    <citation type="journal article" date="2017" name="Front. Microbiol.">
        <title>Labilibaculum manganireducens gen. nov., sp. nov. and Labilibaculum filiforme sp. nov., Novel Bacteroidetes Isolated from Subsurface Sediments of the Baltic Sea.</title>
        <authorList>
            <person name="Vandieken V."/>
            <person name="Marshall I.P."/>
            <person name="Niemann H."/>
            <person name="Engelen B."/>
            <person name="Cypionka H."/>
        </authorList>
    </citation>
    <scope>NUCLEOTIDE SEQUENCE [LARGE SCALE GENOMIC DNA]</scope>
    <source>
        <strain evidence="1 2">59.10-2M</strain>
    </source>
</reference>
<dbReference type="Proteomes" id="UP000233618">
    <property type="component" value="Unassembled WGS sequence"/>
</dbReference>
<keyword evidence="2" id="KW-1185">Reference proteome</keyword>
<dbReference type="InterPro" id="IPR029058">
    <property type="entry name" value="AB_hydrolase_fold"/>
</dbReference>
<dbReference type="EMBL" id="MVDE01000014">
    <property type="protein sequence ID" value="PKQ66541.1"/>
    <property type="molecule type" value="Genomic_DNA"/>
</dbReference>
<protein>
    <submittedName>
        <fullName evidence="1">Uncharacterized protein</fullName>
    </submittedName>
</protein>
<comment type="caution">
    <text evidence="1">The sequence shown here is derived from an EMBL/GenBank/DDBJ whole genome shotgun (WGS) entry which is preliminary data.</text>
</comment>
<evidence type="ECO:0000313" key="1">
    <source>
        <dbReference type="EMBL" id="PKQ66541.1"/>
    </source>
</evidence>
<name>A0A2N3I8A0_9BACT</name>
<organism evidence="1 2">
    <name type="scientific">Labilibaculum manganireducens</name>
    <dbReference type="NCBI Taxonomy" id="1940525"/>
    <lineage>
        <taxon>Bacteria</taxon>
        <taxon>Pseudomonadati</taxon>
        <taxon>Bacteroidota</taxon>
        <taxon>Bacteroidia</taxon>
        <taxon>Marinilabiliales</taxon>
        <taxon>Marinifilaceae</taxon>
        <taxon>Labilibaculum</taxon>
    </lineage>
</organism>
<evidence type="ECO:0000313" key="2">
    <source>
        <dbReference type="Proteomes" id="UP000233618"/>
    </source>
</evidence>
<accession>A0A2N3I8A0</accession>
<gene>
    <name evidence="1" type="ORF">BZG01_10750</name>
</gene>
<proteinExistence type="predicted"/>
<dbReference type="SUPFAM" id="SSF53474">
    <property type="entry name" value="alpha/beta-Hydrolases"/>
    <property type="match status" value="1"/>
</dbReference>